<dbReference type="Proteomes" id="UP001233999">
    <property type="component" value="Unassembled WGS sequence"/>
</dbReference>
<evidence type="ECO:0000313" key="1">
    <source>
        <dbReference type="EMBL" id="KAJ9597123.1"/>
    </source>
</evidence>
<accession>A0AAD8ADG4</accession>
<proteinExistence type="predicted"/>
<reference evidence="1" key="1">
    <citation type="journal article" date="2023" name="IScience">
        <title>Live-bearing cockroach genome reveals convergent evolutionary mechanisms linked to viviparity in insects and beyond.</title>
        <authorList>
            <person name="Fouks B."/>
            <person name="Harrison M.C."/>
            <person name="Mikhailova A.A."/>
            <person name="Marchal E."/>
            <person name="English S."/>
            <person name="Carruthers M."/>
            <person name="Jennings E.C."/>
            <person name="Chiamaka E.L."/>
            <person name="Frigard R.A."/>
            <person name="Pippel M."/>
            <person name="Attardo G.M."/>
            <person name="Benoit J.B."/>
            <person name="Bornberg-Bauer E."/>
            <person name="Tobe S.S."/>
        </authorList>
    </citation>
    <scope>NUCLEOTIDE SEQUENCE</scope>
    <source>
        <strain evidence="1">Stay&amp;Tobe</strain>
    </source>
</reference>
<name>A0AAD8ADG4_DIPPU</name>
<comment type="caution">
    <text evidence="1">The sequence shown here is derived from an EMBL/GenBank/DDBJ whole genome shotgun (WGS) entry which is preliminary data.</text>
</comment>
<protein>
    <submittedName>
        <fullName evidence="1">Uncharacterized protein</fullName>
    </submittedName>
</protein>
<keyword evidence="2" id="KW-1185">Reference proteome</keyword>
<reference evidence="1" key="2">
    <citation type="submission" date="2023-05" db="EMBL/GenBank/DDBJ databases">
        <authorList>
            <person name="Fouks B."/>
        </authorList>
    </citation>
    <scope>NUCLEOTIDE SEQUENCE</scope>
    <source>
        <strain evidence="1">Stay&amp;Tobe</strain>
        <tissue evidence="1">Testes</tissue>
    </source>
</reference>
<dbReference type="EMBL" id="JASPKZ010001770">
    <property type="protein sequence ID" value="KAJ9597123.1"/>
    <property type="molecule type" value="Genomic_DNA"/>
</dbReference>
<gene>
    <name evidence="1" type="ORF">L9F63_026984</name>
</gene>
<organism evidence="1 2">
    <name type="scientific">Diploptera punctata</name>
    <name type="common">Pacific beetle cockroach</name>
    <dbReference type="NCBI Taxonomy" id="6984"/>
    <lineage>
        <taxon>Eukaryota</taxon>
        <taxon>Metazoa</taxon>
        <taxon>Ecdysozoa</taxon>
        <taxon>Arthropoda</taxon>
        <taxon>Hexapoda</taxon>
        <taxon>Insecta</taxon>
        <taxon>Pterygota</taxon>
        <taxon>Neoptera</taxon>
        <taxon>Polyneoptera</taxon>
        <taxon>Dictyoptera</taxon>
        <taxon>Blattodea</taxon>
        <taxon>Blaberoidea</taxon>
        <taxon>Blaberidae</taxon>
        <taxon>Diplopterinae</taxon>
        <taxon>Diploptera</taxon>
    </lineage>
</organism>
<evidence type="ECO:0000313" key="2">
    <source>
        <dbReference type="Proteomes" id="UP001233999"/>
    </source>
</evidence>
<dbReference type="AlphaFoldDB" id="A0AAD8ADG4"/>
<sequence length="197" mass="21992">WLQLVKTRQRERNLSLADIFGLLIHLFSLAGTDVEFPAVEQSHLVSALTQALSEDRDQLQGNLSKLVELKSEEEYEEIAAEIFSKLRYIASARKNLVRYRSLLSQQGPSQPTAYHSLLHQLMADVLDPARPELPDLTNKSSGLKVILKSGFRSESESGNVGELRTRPKVLIGGTRLLSPSDVVEAIFVKDPLMQDVL</sequence>
<feature type="non-terminal residue" evidence="1">
    <location>
        <position position="1"/>
    </location>
</feature>